<reference evidence="1" key="2">
    <citation type="journal article" date="2015" name="Data Brief">
        <title>Shoot transcriptome of the giant reed, Arundo donax.</title>
        <authorList>
            <person name="Barrero R.A."/>
            <person name="Guerrero F.D."/>
            <person name="Moolhuijzen P."/>
            <person name="Goolsby J.A."/>
            <person name="Tidwell J."/>
            <person name="Bellgard S.E."/>
            <person name="Bellgard M.I."/>
        </authorList>
    </citation>
    <scope>NUCLEOTIDE SEQUENCE</scope>
    <source>
        <tissue evidence="1">Shoot tissue taken approximately 20 cm above the soil surface</tissue>
    </source>
</reference>
<evidence type="ECO:0000313" key="1">
    <source>
        <dbReference type="EMBL" id="JAD28593.1"/>
    </source>
</evidence>
<sequence length="30" mass="3597">MDSVWGREYHHLGDFCCRNWWSPDPCLQSA</sequence>
<dbReference type="EMBL" id="GBRH01269302">
    <property type="protein sequence ID" value="JAD28593.1"/>
    <property type="molecule type" value="Transcribed_RNA"/>
</dbReference>
<accession>A0A0A8YT40</accession>
<protein>
    <submittedName>
        <fullName evidence="1">Uncharacterized protein</fullName>
    </submittedName>
</protein>
<name>A0A0A8YT40_ARUDO</name>
<proteinExistence type="predicted"/>
<organism evidence="1">
    <name type="scientific">Arundo donax</name>
    <name type="common">Giant reed</name>
    <name type="synonym">Donax arundinaceus</name>
    <dbReference type="NCBI Taxonomy" id="35708"/>
    <lineage>
        <taxon>Eukaryota</taxon>
        <taxon>Viridiplantae</taxon>
        <taxon>Streptophyta</taxon>
        <taxon>Embryophyta</taxon>
        <taxon>Tracheophyta</taxon>
        <taxon>Spermatophyta</taxon>
        <taxon>Magnoliopsida</taxon>
        <taxon>Liliopsida</taxon>
        <taxon>Poales</taxon>
        <taxon>Poaceae</taxon>
        <taxon>PACMAD clade</taxon>
        <taxon>Arundinoideae</taxon>
        <taxon>Arundineae</taxon>
        <taxon>Arundo</taxon>
    </lineage>
</organism>
<dbReference type="AlphaFoldDB" id="A0A0A8YT40"/>
<reference evidence="1" key="1">
    <citation type="submission" date="2014-09" db="EMBL/GenBank/DDBJ databases">
        <authorList>
            <person name="Magalhaes I.L.F."/>
            <person name="Oliveira U."/>
            <person name="Santos F.R."/>
            <person name="Vidigal T.H.D.A."/>
            <person name="Brescovit A.D."/>
            <person name="Santos A.J."/>
        </authorList>
    </citation>
    <scope>NUCLEOTIDE SEQUENCE</scope>
    <source>
        <tissue evidence="1">Shoot tissue taken approximately 20 cm above the soil surface</tissue>
    </source>
</reference>